<sequence length="210" mass="23287">MAPERSHSDDLSSYFDRSATAVREYADVFEHQYARPAMKLGGVYHDQHPILSVFLVILFCLSIVPVVTFIGFSIFAAVSFIIIALSVALGAFVLLELIFVSVLLCVLGAVLFMSAFLTGATISTYLFFRLAVLVRNEGRAGLNEWILEAKSRYYVAEPAQDPLEDDDYAYDDDEPQDVQGGHISSAESTNEALTPKDELNSTQDPIKEEY</sequence>
<dbReference type="STRING" id="1137138.A0A067P0T7"/>
<name>A0A067P0T7_PLEO1</name>
<feature type="transmembrane region" description="Helical" evidence="2">
    <location>
        <begin position="74"/>
        <end position="95"/>
    </location>
</feature>
<dbReference type="OrthoDB" id="3159957at2759"/>
<keyword evidence="2" id="KW-1133">Transmembrane helix</keyword>
<proteinExistence type="predicted"/>
<keyword evidence="2" id="KW-0812">Transmembrane</keyword>
<organism evidence="3 4">
    <name type="scientific">Pleurotus ostreatus (strain PC15)</name>
    <name type="common">Oyster mushroom</name>
    <dbReference type="NCBI Taxonomy" id="1137138"/>
    <lineage>
        <taxon>Eukaryota</taxon>
        <taxon>Fungi</taxon>
        <taxon>Dikarya</taxon>
        <taxon>Basidiomycota</taxon>
        <taxon>Agaricomycotina</taxon>
        <taxon>Agaricomycetes</taxon>
        <taxon>Agaricomycetidae</taxon>
        <taxon>Agaricales</taxon>
        <taxon>Pleurotineae</taxon>
        <taxon>Pleurotaceae</taxon>
        <taxon>Pleurotus</taxon>
    </lineage>
</organism>
<feature type="compositionally biased region" description="Acidic residues" evidence="1">
    <location>
        <begin position="162"/>
        <end position="176"/>
    </location>
</feature>
<dbReference type="Proteomes" id="UP000027073">
    <property type="component" value="Unassembled WGS sequence"/>
</dbReference>
<dbReference type="Pfam" id="PF16015">
    <property type="entry name" value="Promethin"/>
    <property type="match status" value="1"/>
</dbReference>
<dbReference type="EMBL" id="KL198004">
    <property type="protein sequence ID" value="KDQ32815.1"/>
    <property type="molecule type" value="Genomic_DNA"/>
</dbReference>
<feature type="region of interest" description="Disordered" evidence="1">
    <location>
        <begin position="159"/>
        <end position="210"/>
    </location>
</feature>
<gene>
    <name evidence="3" type="ORF">PLEOSDRAFT_1098797</name>
</gene>
<feature type="compositionally biased region" description="Basic and acidic residues" evidence="1">
    <location>
        <begin position="194"/>
        <end position="210"/>
    </location>
</feature>
<dbReference type="HOGENOM" id="CLU_107238_0_0_1"/>
<dbReference type="VEuPathDB" id="FungiDB:PLEOSDRAFT_1098797"/>
<protein>
    <submittedName>
        <fullName evidence="3">Uncharacterized protein</fullName>
    </submittedName>
</protein>
<accession>A0A067P0T7</accession>
<keyword evidence="2" id="KW-0472">Membrane</keyword>
<evidence type="ECO:0000313" key="3">
    <source>
        <dbReference type="EMBL" id="KDQ32815.1"/>
    </source>
</evidence>
<evidence type="ECO:0000313" key="4">
    <source>
        <dbReference type="Proteomes" id="UP000027073"/>
    </source>
</evidence>
<evidence type="ECO:0000256" key="1">
    <source>
        <dbReference type="SAM" id="MobiDB-lite"/>
    </source>
</evidence>
<feature type="transmembrane region" description="Helical" evidence="2">
    <location>
        <begin position="48"/>
        <end position="67"/>
    </location>
</feature>
<reference evidence="4" key="1">
    <citation type="journal article" date="2014" name="Proc. Natl. Acad. Sci. U.S.A.">
        <title>Extensive sampling of basidiomycete genomes demonstrates inadequacy of the white-rot/brown-rot paradigm for wood decay fungi.</title>
        <authorList>
            <person name="Riley R."/>
            <person name="Salamov A.A."/>
            <person name="Brown D.W."/>
            <person name="Nagy L.G."/>
            <person name="Floudas D."/>
            <person name="Held B.W."/>
            <person name="Levasseur A."/>
            <person name="Lombard V."/>
            <person name="Morin E."/>
            <person name="Otillar R."/>
            <person name="Lindquist E.A."/>
            <person name="Sun H."/>
            <person name="LaButti K.M."/>
            <person name="Schmutz J."/>
            <person name="Jabbour D."/>
            <person name="Luo H."/>
            <person name="Baker S.E."/>
            <person name="Pisabarro A.G."/>
            <person name="Walton J.D."/>
            <person name="Blanchette R.A."/>
            <person name="Henrissat B."/>
            <person name="Martin F."/>
            <person name="Cullen D."/>
            <person name="Hibbett D.S."/>
            <person name="Grigoriev I.V."/>
        </authorList>
    </citation>
    <scope>NUCLEOTIDE SEQUENCE [LARGE SCALE GENOMIC DNA]</scope>
    <source>
        <strain evidence="4">PC15</strain>
    </source>
</reference>
<evidence type="ECO:0000256" key="2">
    <source>
        <dbReference type="SAM" id="Phobius"/>
    </source>
</evidence>
<dbReference type="InParanoid" id="A0A067P0T7"/>
<dbReference type="AlphaFoldDB" id="A0A067P0T7"/>
<feature type="transmembrane region" description="Helical" evidence="2">
    <location>
        <begin position="101"/>
        <end position="128"/>
    </location>
</feature>